<dbReference type="InterPro" id="IPR002495">
    <property type="entry name" value="Glyco_trans_8"/>
</dbReference>
<dbReference type="Pfam" id="PF01501">
    <property type="entry name" value="Glyco_transf_8"/>
    <property type="match status" value="1"/>
</dbReference>
<dbReference type="GO" id="GO:0071555">
    <property type="term" value="P:cell wall organization"/>
    <property type="evidence" value="ECO:0007669"/>
    <property type="project" value="UniProtKB-KW"/>
</dbReference>
<evidence type="ECO:0000256" key="3">
    <source>
        <dbReference type="ARBA" id="ARBA00022676"/>
    </source>
</evidence>
<dbReference type="PANTHER" id="PTHR32116">
    <property type="entry name" value="GALACTURONOSYLTRANSFERASE 4-RELATED"/>
    <property type="match status" value="1"/>
</dbReference>
<comment type="similarity">
    <text evidence="2 4">Belongs to the glycosyltransferase 8 family.</text>
</comment>
<dbReference type="OrthoDB" id="411524at2759"/>
<protein>
    <recommendedName>
        <fullName evidence="4">Hexosyltransferase</fullName>
        <ecNumber evidence="4">2.4.1.-</ecNumber>
    </recommendedName>
</protein>
<accession>A0A7I8L2A4</accession>
<comment type="subcellular location">
    <subcellularLocation>
        <location evidence="4">Golgi apparatus membrane</location>
        <topology evidence="4">Single-pass type II membrane protein</topology>
    </subcellularLocation>
</comment>
<organism evidence="5 6">
    <name type="scientific">Spirodela intermedia</name>
    <name type="common">Intermediate duckweed</name>
    <dbReference type="NCBI Taxonomy" id="51605"/>
    <lineage>
        <taxon>Eukaryota</taxon>
        <taxon>Viridiplantae</taxon>
        <taxon>Streptophyta</taxon>
        <taxon>Embryophyta</taxon>
        <taxon>Tracheophyta</taxon>
        <taxon>Spermatophyta</taxon>
        <taxon>Magnoliopsida</taxon>
        <taxon>Liliopsida</taxon>
        <taxon>Araceae</taxon>
        <taxon>Lemnoideae</taxon>
        <taxon>Spirodela</taxon>
    </lineage>
</organism>
<dbReference type="GO" id="GO:0045489">
    <property type="term" value="P:pectin biosynthetic process"/>
    <property type="evidence" value="ECO:0007669"/>
    <property type="project" value="UniProtKB-UniPathway"/>
</dbReference>
<gene>
    <name evidence="5" type="ORF">SI8410_10014857</name>
</gene>
<reference evidence="5" key="1">
    <citation type="submission" date="2020-02" db="EMBL/GenBank/DDBJ databases">
        <authorList>
            <person name="Scholz U."/>
            <person name="Mascher M."/>
            <person name="Fiebig A."/>
        </authorList>
    </citation>
    <scope>NUCLEOTIDE SEQUENCE</scope>
</reference>
<dbReference type="Gene3D" id="3.90.550.10">
    <property type="entry name" value="Spore Coat Polysaccharide Biosynthesis Protein SpsA, Chain A"/>
    <property type="match status" value="1"/>
</dbReference>
<dbReference type="Pfam" id="PF25557">
    <property type="entry name" value="GAUT_1"/>
    <property type="match status" value="1"/>
</dbReference>
<dbReference type="GO" id="GO:0047262">
    <property type="term" value="F:polygalacturonate 4-alpha-galacturonosyltransferase activity"/>
    <property type="evidence" value="ECO:0007669"/>
    <property type="project" value="InterPro"/>
</dbReference>
<evidence type="ECO:0000256" key="2">
    <source>
        <dbReference type="ARBA" id="ARBA00006351"/>
    </source>
</evidence>
<dbReference type="InterPro" id="IPR029044">
    <property type="entry name" value="Nucleotide-diphossugar_trans"/>
</dbReference>
<proteinExistence type="inferred from homology"/>
<keyword evidence="3 4" id="KW-0808">Transferase</keyword>
<dbReference type="InterPro" id="IPR029993">
    <property type="entry name" value="GAUT"/>
</dbReference>
<dbReference type="Proteomes" id="UP000663760">
    <property type="component" value="Chromosome 10"/>
</dbReference>
<dbReference type="CDD" id="cd06429">
    <property type="entry name" value="GT8_like_1"/>
    <property type="match status" value="1"/>
</dbReference>
<sequence>MRRRAVDPRRPSRRRFVGWIWFLLVVSAVGGLTLVAVRRHQVEKLEPPFREVNATEITAQYQDFNLTDELLSSTSFARQLADQMTLAKAYLVIAKEHHNLKFAWDLSSQIRNSQRLLAQAAVRGKPVTQDEAGPMITSLSQLIYKAQDIHYDLATAITTLKVHAQAMEDRLTAAMVQSAEFGRLAAQGLPRSIHCLTIKLTEDWFGDPKLQKLEEDQKNSPRLVDNSLYHFCIFSDNVLAASVVVNSTVSNADHPRQLVFHVVTSPVSFRAMKAWFLTSSFGGSTVEVLSTEEFPWLRKLRRDMDMASLLSHLRFYLPEIAPSLEKVVFLEDDVVVQKDLTALFILDLHGNVNGAVETCLEAFHRYHKYVNFSSPIISSEFDPEACGWAFGMNVFDLMAWKKADLTARYHHWLRQNSGGYLWTGGGTLPPGLLTFYGSTEPLDRRWHVLGLGFDPEIDGRLIETAAVIHFNGNMKPWLGSAITRYLPLWERYVNHTRLHLHGC</sequence>
<dbReference type="UniPathway" id="UPA00845"/>
<keyword evidence="4" id="KW-0333">Golgi apparatus</keyword>
<keyword evidence="3 4" id="KW-0328">Glycosyltransferase</keyword>
<dbReference type="EC" id="2.4.1.-" evidence="4"/>
<dbReference type="SUPFAM" id="SSF53448">
    <property type="entry name" value="Nucleotide-diphospho-sugar transferases"/>
    <property type="match status" value="1"/>
</dbReference>
<feature type="transmembrane region" description="Helical" evidence="4">
    <location>
        <begin position="16"/>
        <end position="37"/>
    </location>
</feature>
<evidence type="ECO:0000313" key="6">
    <source>
        <dbReference type="Proteomes" id="UP000663760"/>
    </source>
</evidence>
<name>A0A7I8L2A4_SPIIN</name>
<dbReference type="PANTHER" id="PTHR32116:SF20">
    <property type="entry name" value="HEXOSYLTRANSFERASE GAUT11"/>
    <property type="match status" value="1"/>
</dbReference>
<keyword evidence="4" id="KW-1133">Transmembrane helix</keyword>
<evidence type="ECO:0000256" key="4">
    <source>
        <dbReference type="RuleBase" id="RU362027"/>
    </source>
</evidence>
<dbReference type="AlphaFoldDB" id="A0A7I8L2A4"/>
<keyword evidence="4" id="KW-0472">Membrane</keyword>
<evidence type="ECO:0000313" key="5">
    <source>
        <dbReference type="EMBL" id="CAA7404179.1"/>
    </source>
</evidence>
<dbReference type="EMBL" id="LR746273">
    <property type="protein sequence ID" value="CAA7404179.1"/>
    <property type="molecule type" value="Genomic_DNA"/>
</dbReference>
<keyword evidence="6" id="KW-1185">Reference proteome</keyword>
<keyword evidence="4" id="KW-0961">Cell wall biogenesis/degradation</keyword>
<dbReference type="GO" id="GO:0000139">
    <property type="term" value="C:Golgi membrane"/>
    <property type="evidence" value="ECO:0007669"/>
    <property type="project" value="UniProtKB-SubCell"/>
</dbReference>
<evidence type="ECO:0000256" key="1">
    <source>
        <dbReference type="ARBA" id="ARBA00004877"/>
    </source>
</evidence>
<keyword evidence="4" id="KW-0812">Transmembrane</keyword>
<comment type="pathway">
    <text evidence="1 4">Glycan metabolism; pectin biosynthesis.</text>
</comment>